<comment type="caution">
    <text evidence="1">The sequence shown here is derived from an EMBL/GenBank/DDBJ whole genome shotgun (WGS) entry which is preliminary data.</text>
</comment>
<organism evidence="1 2">
    <name type="scientific">Xylaria curta</name>
    <dbReference type="NCBI Taxonomy" id="42375"/>
    <lineage>
        <taxon>Eukaryota</taxon>
        <taxon>Fungi</taxon>
        <taxon>Dikarya</taxon>
        <taxon>Ascomycota</taxon>
        <taxon>Pezizomycotina</taxon>
        <taxon>Sordariomycetes</taxon>
        <taxon>Xylariomycetidae</taxon>
        <taxon>Xylariales</taxon>
        <taxon>Xylariaceae</taxon>
        <taxon>Xylaria</taxon>
    </lineage>
</organism>
<evidence type="ECO:0000313" key="2">
    <source>
        <dbReference type="Proteomes" id="UP001143856"/>
    </source>
</evidence>
<reference evidence="1" key="1">
    <citation type="submission" date="2022-10" db="EMBL/GenBank/DDBJ databases">
        <title>Genome Sequence of Xylaria curta.</title>
        <authorList>
            <person name="Buettner E."/>
        </authorList>
    </citation>
    <scope>NUCLEOTIDE SEQUENCE</scope>
    <source>
        <strain evidence="1">Babe10</strain>
    </source>
</reference>
<name>A0ACC1PCB9_9PEZI</name>
<gene>
    <name evidence="1" type="ORF">NUW58_g3497</name>
</gene>
<protein>
    <submittedName>
        <fullName evidence="1">Uncharacterized protein</fullName>
    </submittedName>
</protein>
<sequence length="1128" mass="124784">MKSDHGFDRKVYQYQYRCGEWGFRKNLKQAERESVYRNSVKRKAENQGEQEVLLNGVPLSCKKIKRLMTRVPLSCEWTQPTIQGNAIKISEAVQLIVSKPIITKPLPLNSSWFGRLPWFQFSKIHFPGSMHIDLTRPDTMRSNLPFSSFNGDLCHMTPKAKAYLQKMIPEEHDGDHDKTVAKLKSNNLQEIEWEAFKILLYKLSNNMQVGQQPEDGLKDDVVLKTVKLAAQRDPEWFASVAASDGPTATAIAGTIFAVAIRQCDVQITSQLLKSTLVCPDGFIQGQLPDIKYGFARGSSTIQVSFTPQTFFCTPLQRAASAGKPELMKALISAGAKVDLDENCPDLSSLELACLVKPSSLAIDLVRILLTYEATINRPATTARPTALMLALSARNAGLVELLIAHGADTQRIYRSEPIGLDLTACRLAILSGDLQLLEALMTAEECRQNLREDTDLMVLAVSAKRHHSAIYLRDAGVNPTTKCSWGEHPLTTAIFVEDLHEYLQLAAGIKLTGLKAPYNRPTPMHAAAFKGNAHVISCLYQQGLSLTTYIKYGTAQDVKDTHAIYCTYTESISSPWEEARTPLQVALYRKHTEAALTILHLGGNKFYGGEVALAAALGSVNLVNMLIDLGASLDECWLGTTPIQAALEHGHDQIAYELVKRGASIVGGEWTRAIMCRNEQLIWLIVSKATPQQLRIPGPRSETPLEAACATGNLEVIDFILIQPWAEYDSAALCAAVWYAKANYTDDDRPKYGCVVKRLLKRRNRASEMDTLEATALAASVKYRYFYQELLYILLGHLKPSSAISLDVPALRTTVKFWWRSENRHGMSPLHIGVDETSPWVVKVLLSKGFRPDEECFLKTLQLPAASRDASDIATAIWNAKHPSSYDESWVAKASADAVKSGHAQMVERLLELGLQVDSRTSYKSGWTALQLAALSCDSSIIQRLITAGANVNAPPAPEAGATALQAAAIFNRLDIVRILLEHGADVNTPGARNSGRTALEGAAEFGRLDMVQLLLYKGAMTESRGRLQYIRAVKFAQKHGHHAVAGLLKRHRDWTDEDFALMNSNNLEDTDDVMNSDDLTNPEDQTNPDGPMNPDTVMDLDEPANSDDFLDFDNFINSDDSMDEGYY</sequence>
<evidence type="ECO:0000313" key="1">
    <source>
        <dbReference type="EMBL" id="KAJ2989384.1"/>
    </source>
</evidence>
<dbReference type="EMBL" id="JAPDGR010000534">
    <property type="protein sequence ID" value="KAJ2989384.1"/>
    <property type="molecule type" value="Genomic_DNA"/>
</dbReference>
<accession>A0ACC1PCB9</accession>
<proteinExistence type="predicted"/>
<keyword evidence="2" id="KW-1185">Reference proteome</keyword>
<dbReference type="Proteomes" id="UP001143856">
    <property type="component" value="Unassembled WGS sequence"/>
</dbReference>